<feature type="compositionally biased region" description="Low complexity" evidence="1">
    <location>
        <begin position="628"/>
        <end position="653"/>
    </location>
</feature>
<feature type="region of interest" description="Disordered" evidence="1">
    <location>
        <begin position="811"/>
        <end position="875"/>
    </location>
</feature>
<feature type="region of interest" description="Disordered" evidence="1">
    <location>
        <begin position="315"/>
        <end position="338"/>
    </location>
</feature>
<feature type="compositionally biased region" description="Low complexity" evidence="1">
    <location>
        <begin position="715"/>
        <end position="726"/>
    </location>
</feature>
<evidence type="ECO:0000256" key="1">
    <source>
        <dbReference type="SAM" id="MobiDB-lite"/>
    </source>
</evidence>
<sequence>MGAGCSSSAGKTAEPLKVPGCPGRPAYLACDLVGPPVIEKIGIGYVDNLNEQAAQLAETVCSLNDSLNGLLLDVRLATGFLQGGFNLQISPSPNVDIFTVELMTASGRSLEVAETARIRGQDLTRGGNLAVLDAKLAQCLEELADSFVRKVGMTSSYLKLSSSGILVPKNPDQTMDPVVGAFNQTMLEMRSALGADYLLALHVHKAHAHGMPAFRVRMLKPGPDPHGGATAPGASGTAPGFVPATLLDLAACLNASRLADAQHAFQDANGRLASALKHTGLTSPLTVVHASPRSVCLVGTTAAAGAAKSNPNAATFGAAPRSADGRLQQGSTPSARAKPNAAAVAATAVRNMPPASRLLLARAVEGFNMAVHSLAHAAAAAPGPASFAALLTHVLGELRDVVASGAGERALEGYQPAVHFIGGPDQTPSLDFRLEPHLEGPQLQGFSEGELAGGGAGGIKWTRAPPSFPDCLSPPVRRAWILLQELLRVHNSVVEQLDSLRNLAAAFEEGLRRHSKNIANEATTARMAIWEATEAEHALHRNYAELTACWQGALQVLTSTTLLVRDEMAEAAQLARVQCRFMSPTACSLSIASTATALTTPSSGATGSSLGSNGGLYGPAVNGGSSSSTCLNSGASSSSTTGSAATSSQAVAAEGDGSGSIAWPGLRSNMGDKRAVGTSTSHRIDNSAAKKIVESFANAAVEGAGAGSGSGTGTAGTLTSPGPTLLIGSRPDVASFQNQQQSQEQLKSSSILERTPSGLRLRQHALLPASVAARGGVVAASGAGESSPSVTSRGTSRSIAVVGSRSLRNEYNASSSAGGRGSRDSGLGWVPLEQPADGAVSEPMGQDYSPTRPQRPSGRSQDAGSAGDRGGRVGGESLADEYARAALAHLCLQEL</sequence>
<proteinExistence type="predicted"/>
<comment type="caution">
    <text evidence="2">The sequence shown here is derived from an EMBL/GenBank/DDBJ whole genome shotgun (WGS) entry which is preliminary data.</text>
</comment>
<gene>
    <name evidence="2" type="ORF">Vafri_10716</name>
</gene>
<reference evidence="2" key="1">
    <citation type="journal article" date="2021" name="Proc. Natl. Acad. Sci. U.S.A.">
        <title>Three genomes in the algal genus Volvox reveal the fate of a haploid sex-determining region after a transition to homothallism.</title>
        <authorList>
            <person name="Yamamoto K."/>
            <person name="Hamaji T."/>
            <person name="Kawai-Toyooka H."/>
            <person name="Matsuzaki R."/>
            <person name="Takahashi F."/>
            <person name="Nishimura Y."/>
            <person name="Kawachi M."/>
            <person name="Noguchi H."/>
            <person name="Minakuchi Y."/>
            <person name="Umen J.G."/>
            <person name="Toyoda A."/>
            <person name="Nozaki H."/>
        </authorList>
    </citation>
    <scope>NUCLEOTIDE SEQUENCE</scope>
    <source>
        <strain evidence="2">NIES-3780</strain>
    </source>
</reference>
<feature type="region of interest" description="Disordered" evidence="1">
    <location>
        <begin position="703"/>
        <end position="730"/>
    </location>
</feature>
<keyword evidence="3" id="KW-1185">Reference proteome</keyword>
<evidence type="ECO:0000313" key="3">
    <source>
        <dbReference type="Proteomes" id="UP000747399"/>
    </source>
</evidence>
<dbReference type="Proteomes" id="UP000747399">
    <property type="component" value="Unassembled WGS sequence"/>
</dbReference>
<feature type="compositionally biased region" description="Gly residues" evidence="1">
    <location>
        <begin position="704"/>
        <end position="714"/>
    </location>
</feature>
<name>A0A8J4F2L3_9CHLO</name>
<dbReference type="EMBL" id="BNCO01000020">
    <property type="protein sequence ID" value="GIL55097.1"/>
    <property type="molecule type" value="Genomic_DNA"/>
</dbReference>
<feature type="compositionally biased region" description="Polar residues" evidence="1">
    <location>
        <begin position="848"/>
        <end position="860"/>
    </location>
</feature>
<dbReference type="AlphaFoldDB" id="A0A8J4F2L3"/>
<protein>
    <submittedName>
        <fullName evidence="2">Uncharacterized protein</fullName>
    </submittedName>
</protein>
<feature type="region of interest" description="Disordered" evidence="1">
    <location>
        <begin position="628"/>
        <end position="682"/>
    </location>
</feature>
<organism evidence="2 3">
    <name type="scientific">Volvox africanus</name>
    <dbReference type="NCBI Taxonomy" id="51714"/>
    <lineage>
        <taxon>Eukaryota</taxon>
        <taxon>Viridiplantae</taxon>
        <taxon>Chlorophyta</taxon>
        <taxon>core chlorophytes</taxon>
        <taxon>Chlorophyceae</taxon>
        <taxon>CS clade</taxon>
        <taxon>Chlamydomonadales</taxon>
        <taxon>Volvocaceae</taxon>
        <taxon>Volvox</taxon>
    </lineage>
</organism>
<accession>A0A8J4F2L3</accession>
<evidence type="ECO:0000313" key="2">
    <source>
        <dbReference type="EMBL" id="GIL55097.1"/>
    </source>
</evidence>